<dbReference type="SUPFAM" id="SSF53474">
    <property type="entry name" value="alpha/beta-Hydrolases"/>
    <property type="match status" value="1"/>
</dbReference>
<accession>A0A011USF8</accession>
<dbReference type="EMBL" id="SNZF01000009">
    <property type="protein sequence ID" value="TDR35440.1"/>
    <property type="molecule type" value="Genomic_DNA"/>
</dbReference>
<evidence type="ECO:0000313" key="4">
    <source>
        <dbReference type="Proteomes" id="UP000019849"/>
    </source>
</evidence>
<dbReference type="eggNOG" id="COG1073">
    <property type="taxonomic scope" value="Bacteria"/>
</dbReference>
<dbReference type="PANTHER" id="PTHR43689">
    <property type="entry name" value="HYDROLASE"/>
    <property type="match status" value="1"/>
</dbReference>
<keyword evidence="5" id="KW-1185">Reference proteome</keyword>
<protein>
    <submittedName>
        <fullName evidence="2 3">Hydrolase</fullName>
    </submittedName>
</protein>
<dbReference type="PATRIC" id="fig|69279.3.peg.2007"/>
<evidence type="ECO:0000313" key="2">
    <source>
        <dbReference type="EMBL" id="EXL08798.1"/>
    </source>
</evidence>
<name>A0A011USF8_9HYPH</name>
<reference evidence="2 4" key="1">
    <citation type="submission" date="2014-02" db="EMBL/GenBank/DDBJ databases">
        <title>Aquamicrobium defluvii Genome sequencing.</title>
        <authorList>
            <person name="Wang X."/>
        </authorList>
    </citation>
    <scope>NUCLEOTIDE SEQUENCE [LARGE SCALE GENOMIC DNA]</scope>
    <source>
        <strain evidence="2 4">W13Z1</strain>
    </source>
</reference>
<dbReference type="Pfam" id="PF12697">
    <property type="entry name" value="Abhydrolase_6"/>
    <property type="match status" value="1"/>
</dbReference>
<dbReference type="Gene3D" id="3.40.50.1820">
    <property type="entry name" value="alpha/beta hydrolase"/>
    <property type="match status" value="1"/>
</dbReference>
<organism evidence="2 4">
    <name type="scientific">Aquamicrobium defluvii</name>
    <dbReference type="NCBI Taxonomy" id="69279"/>
    <lineage>
        <taxon>Bacteria</taxon>
        <taxon>Pseudomonadati</taxon>
        <taxon>Pseudomonadota</taxon>
        <taxon>Alphaproteobacteria</taxon>
        <taxon>Hyphomicrobiales</taxon>
        <taxon>Phyllobacteriaceae</taxon>
        <taxon>Aquamicrobium</taxon>
    </lineage>
</organism>
<evidence type="ECO:0000313" key="3">
    <source>
        <dbReference type="EMBL" id="TDR35440.1"/>
    </source>
</evidence>
<dbReference type="OrthoDB" id="9785847at2"/>
<dbReference type="Proteomes" id="UP000019849">
    <property type="component" value="Unassembled WGS sequence"/>
</dbReference>
<reference evidence="3 5" key="2">
    <citation type="submission" date="2019-03" db="EMBL/GenBank/DDBJ databases">
        <title>Genomic Encyclopedia of Type Strains, Phase IV (KMG-IV): sequencing the most valuable type-strain genomes for metagenomic binning, comparative biology and taxonomic classification.</title>
        <authorList>
            <person name="Goeker M."/>
        </authorList>
    </citation>
    <scope>NUCLEOTIDE SEQUENCE [LARGE SCALE GENOMIC DNA]</scope>
    <source>
        <strain evidence="3 5">DSM 11603</strain>
    </source>
</reference>
<dbReference type="RefSeq" id="WP_035026082.1">
    <property type="nucleotide sequence ID" value="NZ_KK073885.1"/>
</dbReference>
<evidence type="ECO:0000313" key="5">
    <source>
        <dbReference type="Proteomes" id="UP000294958"/>
    </source>
</evidence>
<dbReference type="GO" id="GO:0016787">
    <property type="term" value="F:hydrolase activity"/>
    <property type="evidence" value="ECO:0007669"/>
    <property type="project" value="UniProtKB-KW"/>
</dbReference>
<dbReference type="Proteomes" id="UP000294958">
    <property type="component" value="Unassembled WGS sequence"/>
</dbReference>
<dbReference type="AlphaFoldDB" id="A0A011USF8"/>
<sequence>MAPFQQKVIRCMFGVGEKVAPQLTGRVAFGLFCRTPNPRKLTPKERMAVIAAGDFMQHARRHCLTTPTGRVAAYEFRPETPVRWAGTVLILHGWRSRTEYMRFLIAGYRDAGYRVVSLDLPGHGQSGGRRLTLVNAVEAVQMASQWFGPFEAVVGHSFGGAVSLNAAAGSMPGILPVETKRLVLIAAPNSIPSVFEGYSRQLNVGPRAQASMAESVRRLCGRRLDEFMGSRQLAMLRLPTLIVHAPDDREVPADQARAFAEAGQHVELYWVDGLGHRRILADPAVVGRSVSFVRDRQGVPLSVH</sequence>
<dbReference type="InterPro" id="IPR000073">
    <property type="entry name" value="AB_hydrolase_1"/>
</dbReference>
<evidence type="ECO:0000259" key="1">
    <source>
        <dbReference type="Pfam" id="PF12697"/>
    </source>
</evidence>
<gene>
    <name evidence="2" type="ORF">BG36_03030</name>
    <name evidence="3" type="ORF">DES43_10976</name>
</gene>
<dbReference type="PRINTS" id="PR00111">
    <property type="entry name" value="ABHYDROLASE"/>
</dbReference>
<comment type="caution">
    <text evidence="2">The sequence shown here is derived from an EMBL/GenBank/DDBJ whole genome shotgun (WGS) entry which is preliminary data.</text>
</comment>
<dbReference type="STRING" id="69279.BG36_03030"/>
<feature type="domain" description="AB hydrolase-1" evidence="1">
    <location>
        <begin position="88"/>
        <end position="286"/>
    </location>
</feature>
<keyword evidence="2" id="KW-0378">Hydrolase</keyword>
<dbReference type="HOGENOM" id="CLU_072027_0_0_5"/>
<dbReference type="InterPro" id="IPR029058">
    <property type="entry name" value="AB_hydrolase_fold"/>
</dbReference>
<dbReference type="PANTHER" id="PTHR43689:SF8">
    <property type="entry name" value="ALPHA_BETA-HYDROLASES SUPERFAMILY PROTEIN"/>
    <property type="match status" value="1"/>
</dbReference>
<dbReference type="EMBL" id="JENY01000011">
    <property type="protein sequence ID" value="EXL08798.1"/>
    <property type="molecule type" value="Genomic_DNA"/>
</dbReference>
<proteinExistence type="predicted"/>